<dbReference type="EMBL" id="JAJGCB010000027">
    <property type="protein sequence ID" value="KAJ8987222.1"/>
    <property type="molecule type" value="Genomic_DNA"/>
</dbReference>
<keyword evidence="3" id="KW-0560">Oxidoreductase</keyword>
<dbReference type="Proteomes" id="UP001161757">
    <property type="component" value="Unassembled WGS sequence"/>
</dbReference>
<dbReference type="InterPro" id="IPR002328">
    <property type="entry name" value="ADH_Zn_CS"/>
</dbReference>
<dbReference type="PANTHER" id="PTHR43401:SF2">
    <property type="entry name" value="L-THREONINE 3-DEHYDROGENASE"/>
    <property type="match status" value="1"/>
</dbReference>
<dbReference type="InterPro" id="IPR036291">
    <property type="entry name" value="NAD(P)-bd_dom_sf"/>
</dbReference>
<evidence type="ECO:0000256" key="4">
    <source>
        <dbReference type="RuleBase" id="RU361277"/>
    </source>
</evidence>
<dbReference type="GO" id="GO:0016491">
    <property type="term" value="F:oxidoreductase activity"/>
    <property type="evidence" value="ECO:0007669"/>
    <property type="project" value="UniProtKB-KW"/>
</dbReference>
<dbReference type="InterPro" id="IPR013154">
    <property type="entry name" value="ADH-like_N"/>
</dbReference>
<evidence type="ECO:0000259" key="5">
    <source>
        <dbReference type="Pfam" id="PF00107"/>
    </source>
</evidence>
<comment type="caution">
    <text evidence="7">The sequence shown here is derived from an EMBL/GenBank/DDBJ whole genome shotgun (WGS) entry which is preliminary data.</text>
</comment>
<dbReference type="Pfam" id="PF00107">
    <property type="entry name" value="ADH_zinc_N"/>
    <property type="match status" value="1"/>
</dbReference>
<comment type="similarity">
    <text evidence="4">Belongs to the zinc-containing alcohol dehydrogenase family.</text>
</comment>
<keyword evidence="2 4" id="KW-0862">Zinc</keyword>
<accession>A0AAN6EP01</accession>
<dbReference type="GO" id="GO:0008270">
    <property type="term" value="F:zinc ion binding"/>
    <property type="evidence" value="ECO:0007669"/>
    <property type="project" value="InterPro"/>
</dbReference>
<dbReference type="InterPro" id="IPR050129">
    <property type="entry name" value="Zn_alcohol_dh"/>
</dbReference>
<comment type="cofactor">
    <cofactor evidence="4">
        <name>Zn(2+)</name>
        <dbReference type="ChEBI" id="CHEBI:29105"/>
    </cofactor>
</comment>
<dbReference type="PANTHER" id="PTHR43401">
    <property type="entry name" value="L-THREONINE 3-DEHYDROGENASE"/>
    <property type="match status" value="1"/>
</dbReference>
<evidence type="ECO:0000313" key="7">
    <source>
        <dbReference type="EMBL" id="KAJ8987222.1"/>
    </source>
</evidence>
<evidence type="ECO:0000259" key="6">
    <source>
        <dbReference type="Pfam" id="PF08240"/>
    </source>
</evidence>
<protein>
    <recommendedName>
        <fullName evidence="9">(R,R)-butanediol dehydrogenase</fullName>
    </recommendedName>
</protein>
<dbReference type="PROSITE" id="PS00059">
    <property type="entry name" value="ADH_ZINC"/>
    <property type="match status" value="1"/>
</dbReference>
<dbReference type="Gene3D" id="3.40.50.720">
    <property type="entry name" value="NAD(P)-binding Rossmann-like Domain"/>
    <property type="match status" value="1"/>
</dbReference>
<evidence type="ECO:0008006" key="9">
    <source>
        <dbReference type="Google" id="ProtNLM"/>
    </source>
</evidence>
<dbReference type="SUPFAM" id="SSF51735">
    <property type="entry name" value="NAD(P)-binding Rossmann-fold domains"/>
    <property type="match status" value="1"/>
</dbReference>
<feature type="domain" description="Alcohol dehydrogenase-like C-terminal" evidence="5">
    <location>
        <begin position="189"/>
        <end position="288"/>
    </location>
</feature>
<reference evidence="7" key="1">
    <citation type="submission" date="2023-01" db="EMBL/GenBank/DDBJ databases">
        <title>Exophiala dermititidis isolated from Cystic Fibrosis Patient.</title>
        <authorList>
            <person name="Kurbessoian T."/>
            <person name="Crocker A."/>
            <person name="Murante D."/>
            <person name="Hogan D.A."/>
            <person name="Stajich J.E."/>
        </authorList>
    </citation>
    <scope>NUCLEOTIDE SEQUENCE</scope>
    <source>
        <strain evidence="7">Ex8</strain>
    </source>
</reference>
<evidence type="ECO:0000256" key="3">
    <source>
        <dbReference type="ARBA" id="ARBA00023002"/>
    </source>
</evidence>
<evidence type="ECO:0000256" key="1">
    <source>
        <dbReference type="ARBA" id="ARBA00022723"/>
    </source>
</evidence>
<dbReference type="InterPro" id="IPR013149">
    <property type="entry name" value="ADH-like_C"/>
</dbReference>
<dbReference type="Gene3D" id="3.90.180.10">
    <property type="entry name" value="Medium-chain alcohol dehydrogenases, catalytic domain"/>
    <property type="match status" value="1"/>
</dbReference>
<dbReference type="Pfam" id="PF08240">
    <property type="entry name" value="ADH_N"/>
    <property type="match status" value="1"/>
</dbReference>
<gene>
    <name evidence="7" type="ORF">HRR80_008781</name>
</gene>
<proteinExistence type="inferred from homology"/>
<dbReference type="InterPro" id="IPR011032">
    <property type="entry name" value="GroES-like_sf"/>
</dbReference>
<evidence type="ECO:0000256" key="2">
    <source>
        <dbReference type="ARBA" id="ARBA00022833"/>
    </source>
</evidence>
<keyword evidence="1 4" id="KW-0479">Metal-binding</keyword>
<sequence>MSTMRAARYHGQRDIRVEEIPIPQPGPGECLVEIEWCGICGSDLHEYTAGPTAIPTAERPNPLTGGTLPVTLGHEFCGRIKAVGEGAKFQIGQPVMVDPHVGCRSCPSCTSGMDHVCHMLSFMGYSGGKLGGGLSEYVAVEESHLYPLPENVSMDFAAVIEPLVVGQHAAKAAGTKLEGQDILIVGGGPIGVAMISVLRAHRVGKIFLSEPTAKRWQHAKDVVERVIDPKNESVGDICRELTGGKGADVVFDCAGVQPGLESGMDAIKHGGTLVNVAVWEKPVSFIHLSLLALLKSHD</sequence>
<evidence type="ECO:0000313" key="8">
    <source>
        <dbReference type="Proteomes" id="UP001161757"/>
    </source>
</evidence>
<name>A0AAN6EP01_EXODE</name>
<organism evidence="7 8">
    <name type="scientific">Exophiala dermatitidis</name>
    <name type="common">Black yeast-like fungus</name>
    <name type="synonym">Wangiella dermatitidis</name>
    <dbReference type="NCBI Taxonomy" id="5970"/>
    <lineage>
        <taxon>Eukaryota</taxon>
        <taxon>Fungi</taxon>
        <taxon>Dikarya</taxon>
        <taxon>Ascomycota</taxon>
        <taxon>Pezizomycotina</taxon>
        <taxon>Eurotiomycetes</taxon>
        <taxon>Chaetothyriomycetidae</taxon>
        <taxon>Chaetothyriales</taxon>
        <taxon>Herpotrichiellaceae</taxon>
        <taxon>Exophiala</taxon>
    </lineage>
</organism>
<dbReference type="AlphaFoldDB" id="A0AAN6EP01"/>
<dbReference type="SUPFAM" id="SSF50129">
    <property type="entry name" value="GroES-like"/>
    <property type="match status" value="1"/>
</dbReference>
<feature type="domain" description="Alcohol dehydrogenase-like N-terminal" evidence="6">
    <location>
        <begin position="26"/>
        <end position="150"/>
    </location>
</feature>